<dbReference type="UniPathway" id="UPA00070">
    <property type="reaction ID" value="UER00946"/>
</dbReference>
<keyword evidence="8 11" id="KW-0560">Oxidoreductase</keyword>
<evidence type="ECO:0000256" key="1">
    <source>
        <dbReference type="ARBA" id="ARBA00003125"/>
    </source>
</evidence>
<reference evidence="13 14" key="1">
    <citation type="submission" date="2006-11" db="EMBL/GenBank/DDBJ databases">
        <authorList>
            <person name="Giovannoni S."/>
            <person name="Vergin K."/>
            <person name="Ferriera S."/>
            <person name="Johnson J."/>
            <person name="Kravitz S."/>
            <person name="Beeson K."/>
            <person name="Sutton G."/>
            <person name="Rogers Y.-H."/>
            <person name="Friedman R."/>
            <person name="Frazier M."/>
            <person name="Venter J.C."/>
        </authorList>
    </citation>
    <scope>NUCLEOTIDE SEQUENCE [LARGE SCALE GENOMIC DNA]</scope>
    <source>
        <strain evidence="13 14">HTCC2181</strain>
    </source>
</reference>
<dbReference type="EMBL" id="AAUX01000001">
    <property type="protein sequence ID" value="EAV46855.1"/>
    <property type="molecule type" value="Genomic_DNA"/>
</dbReference>
<dbReference type="InterPro" id="IPR005720">
    <property type="entry name" value="Dihydroorotate_DH_cat"/>
</dbReference>
<comment type="similarity">
    <text evidence="4 11">Belongs to the dihydroorotate dehydrogenase family. Type 2 subfamily.</text>
</comment>
<evidence type="ECO:0000256" key="6">
    <source>
        <dbReference type="ARBA" id="ARBA00022643"/>
    </source>
</evidence>
<dbReference type="AlphaFoldDB" id="A0P5P5"/>
<feature type="binding site" evidence="11">
    <location>
        <position position="267"/>
    </location>
    <ligand>
        <name>FMN</name>
        <dbReference type="ChEBI" id="CHEBI:58210"/>
    </ligand>
</feature>
<name>A0P5P5_9PROT</name>
<feature type="binding site" evidence="11">
    <location>
        <begin position="61"/>
        <end position="65"/>
    </location>
    <ligand>
        <name>FMN</name>
        <dbReference type="ChEBI" id="CHEBI:58210"/>
    </ligand>
</feature>
<feature type="binding site" evidence="11">
    <location>
        <begin position="245"/>
        <end position="246"/>
    </location>
    <ligand>
        <name>substrate</name>
    </ligand>
</feature>
<feature type="domain" description="Dihydroorotate dehydrogenase catalytic" evidence="12">
    <location>
        <begin position="48"/>
        <end position="337"/>
    </location>
</feature>
<dbReference type="PROSITE" id="PS00911">
    <property type="entry name" value="DHODEHASE_1"/>
    <property type="match status" value="1"/>
</dbReference>
<evidence type="ECO:0000256" key="8">
    <source>
        <dbReference type="ARBA" id="ARBA00023002"/>
    </source>
</evidence>
<comment type="caution">
    <text evidence="13">The sequence shown here is derived from an EMBL/GenBank/DDBJ whole genome shotgun (WGS) entry which is preliminary data.</text>
</comment>
<feature type="binding site" evidence="11">
    <location>
        <position position="171"/>
    </location>
    <ligand>
        <name>FMN</name>
        <dbReference type="ChEBI" id="CHEBI:58210"/>
    </ligand>
</feature>
<comment type="catalytic activity">
    <reaction evidence="10 11">
        <text>(S)-dihydroorotate + a quinone = orotate + a quinol</text>
        <dbReference type="Rhea" id="RHEA:30187"/>
        <dbReference type="ChEBI" id="CHEBI:24646"/>
        <dbReference type="ChEBI" id="CHEBI:30839"/>
        <dbReference type="ChEBI" id="CHEBI:30864"/>
        <dbReference type="ChEBI" id="CHEBI:132124"/>
        <dbReference type="EC" id="1.3.5.2"/>
    </reaction>
</comment>
<gene>
    <name evidence="11" type="primary">pyrD</name>
    <name evidence="13" type="ORF">MB2181_02240</name>
</gene>
<dbReference type="OrthoDB" id="9802377at2"/>
<keyword evidence="14" id="KW-1185">Reference proteome</keyword>
<dbReference type="InterPro" id="IPR050074">
    <property type="entry name" value="DHO_dehydrogenase"/>
</dbReference>
<evidence type="ECO:0000313" key="13">
    <source>
        <dbReference type="EMBL" id="EAV46855.1"/>
    </source>
</evidence>
<keyword evidence="5 11" id="KW-0285">Flavoprotein</keyword>
<accession>A0P5P5</accession>
<sequence>MYLIIKKLLFLFDPEKAHHLAMFGLRVANIFGLLRLLPQVPKCKSRILFNITFENPVGLAAGLDKNAEYLNIFSKLGFGFLEVGTITPLPQPGNSKPRSFRLTKEEGIINRFGFNNVGIDKAINNIKSSNFSGILGVNIGKNFSTPIESAAEDYLIGFRKSYLYATYIVINISSPNTKNLRQLQGYDFFEKLISSIKSEQNKLTKYHNKYTPFLVKISPDASDQDLDNICNIALKFKVDGIIATNTTIERDSVTLNPQHKESGGLSGKPLYAKALKTQKYICNRLQNKIPVIGVGGIMSGRDGVERLENGADLIQIYSGLIFKGHNLIHELCKKIQQNKS</sequence>
<evidence type="ECO:0000256" key="10">
    <source>
        <dbReference type="ARBA" id="ARBA00048639"/>
    </source>
</evidence>
<feature type="binding site" evidence="11">
    <location>
        <position position="176"/>
    </location>
    <ligand>
        <name>substrate</name>
    </ligand>
</feature>
<comment type="subunit">
    <text evidence="11">Monomer.</text>
</comment>
<feature type="binding site" evidence="11">
    <location>
        <begin position="110"/>
        <end position="114"/>
    </location>
    <ligand>
        <name>substrate</name>
    </ligand>
</feature>
<evidence type="ECO:0000256" key="4">
    <source>
        <dbReference type="ARBA" id="ARBA00005359"/>
    </source>
</evidence>
<dbReference type="NCBIfam" id="TIGR01036">
    <property type="entry name" value="pyrD_sub2"/>
    <property type="match status" value="1"/>
</dbReference>
<dbReference type="CDD" id="cd04738">
    <property type="entry name" value="DHOD_2_like"/>
    <property type="match status" value="1"/>
</dbReference>
<comment type="function">
    <text evidence="1 11">Catalyzes the conversion of dihydroorotate to orotate with quinone as electron acceptor.</text>
</comment>
<evidence type="ECO:0000256" key="9">
    <source>
        <dbReference type="ARBA" id="ARBA00023136"/>
    </source>
</evidence>
<dbReference type="Proteomes" id="UP000054262">
    <property type="component" value="Unassembled WGS sequence"/>
</dbReference>
<feature type="binding site" evidence="11">
    <location>
        <position position="138"/>
    </location>
    <ligand>
        <name>FMN</name>
        <dbReference type="ChEBI" id="CHEBI:58210"/>
    </ligand>
</feature>
<feature type="binding site" evidence="11">
    <location>
        <begin position="317"/>
        <end position="318"/>
    </location>
    <ligand>
        <name>FMN</name>
        <dbReference type="ChEBI" id="CHEBI:58210"/>
    </ligand>
</feature>
<feature type="active site" description="Nucleophile" evidence="11">
    <location>
        <position position="174"/>
    </location>
</feature>
<evidence type="ECO:0000313" key="14">
    <source>
        <dbReference type="Proteomes" id="UP000054262"/>
    </source>
</evidence>
<keyword evidence="9 11" id="KW-0472">Membrane</keyword>
<evidence type="ECO:0000259" key="12">
    <source>
        <dbReference type="Pfam" id="PF01180"/>
    </source>
</evidence>
<dbReference type="Pfam" id="PF01180">
    <property type="entry name" value="DHO_dh"/>
    <property type="match status" value="1"/>
</dbReference>
<dbReference type="GO" id="GO:0005886">
    <property type="term" value="C:plasma membrane"/>
    <property type="evidence" value="ECO:0007669"/>
    <property type="project" value="UniProtKB-SubCell"/>
</dbReference>
<proteinExistence type="inferred from homology"/>
<organism evidence="13 14">
    <name type="scientific">Methylophilales bacterium HTCC2181</name>
    <dbReference type="NCBI Taxonomy" id="383631"/>
    <lineage>
        <taxon>Bacteria</taxon>
        <taxon>Pseudomonadati</taxon>
        <taxon>Pseudomonadota</taxon>
        <taxon>Betaproteobacteria</taxon>
        <taxon>Nitrosomonadales</taxon>
        <taxon>OM43 clade</taxon>
    </lineage>
</organism>
<dbReference type="GO" id="GO:0106430">
    <property type="term" value="F:dihydroorotate dehydrogenase (quinone) activity"/>
    <property type="evidence" value="ECO:0007669"/>
    <property type="project" value="UniProtKB-EC"/>
</dbReference>
<evidence type="ECO:0000256" key="11">
    <source>
        <dbReference type="HAMAP-Rule" id="MF_00225"/>
    </source>
</evidence>
<dbReference type="InterPro" id="IPR005719">
    <property type="entry name" value="Dihydroorotate_DH_2"/>
</dbReference>
<feature type="binding site" evidence="11">
    <location>
        <position position="216"/>
    </location>
    <ligand>
        <name>FMN</name>
        <dbReference type="ChEBI" id="CHEBI:58210"/>
    </ligand>
</feature>
<dbReference type="InterPro" id="IPR013785">
    <property type="entry name" value="Aldolase_TIM"/>
</dbReference>
<dbReference type="NCBIfam" id="NF003652">
    <property type="entry name" value="PRK05286.2-5"/>
    <property type="match status" value="1"/>
</dbReference>
<keyword evidence="6 11" id="KW-0288">FMN</keyword>
<dbReference type="InterPro" id="IPR012135">
    <property type="entry name" value="Dihydroorotate_DH_1_2"/>
</dbReference>
<feature type="binding site" evidence="11">
    <location>
        <position position="296"/>
    </location>
    <ligand>
        <name>FMN</name>
        <dbReference type="ChEBI" id="CHEBI:58210"/>
    </ligand>
</feature>
<dbReference type="PANTHER" id="PTHR48109:SF4">
    <property type="entry name" value="DIHYDROOROTATE DEHYDROGENASE (QUINONE), MITOCHONDRIAL"/>
    <property type="match status" value="1"/>
</dbReference>
<keyword evidence="11" id="KW-1003">Cell membrane</keyword>
<dbReference type="HAMAP" id="MF_00225">
    <property type="entry name" value="DHO_dh_type2"/>
    <property type="match status" value="1"/>
</dbReference>
<keyword evidence="7 11" id="KW-0665">Pyrimidine biosynthesis</keyword>
<dbReference type="Gene3D" id="3.20.20.70">
    <property type="entry name" value="Aldolase class I"/>
    <property type="match status" value="1"/>
</dbReference>
<dbReference type="GO" id="GO:0044205">
    <property type="term" value="P:'de novo' UMP biosynthetic process"/>
    <property type="evidence" value="ECO:0007669"/>
    <property type="project" value="UniProtKB-UniRule"/>
</dbReference>
<dbReference type="EC" id="1.3.5.2" evidence="11"/>
<feature type="binding site" evidence="11">
    <location>
        <position position="244"/>
    </location>
    <ligand>
        <name>FMN</name>
        <dbReference type="ChEBI" id="CHEBI:58210"/>
    </ligand>
</feature>
<comment type="subcellular location">
    <subcellularLocation>
        <location evidence="11">Cell membrane</location>
        <topology evidence="11">Peripheral membrane protein</topology>
    </subcellularLocation>
    <subcellularLocation>
        <location evidence="2">Membrane</location>
    </subcellularLocation>
</comment>
<dbReference type="NCBIfam" id="NF003644">
    <property type="entry name" value="PRK05286.1-1"/>
    <property type="match status" value="1"/>
</dbReference>
<evidence type="ECO:0000256" key="7">
    <source>
        <dbReference type="ARBA" id="ARBA00022975"/>
    </source>
</evidence>
<evidence type="ECO:0000256" key="2">
    <source>
        <dbReference type="ARBA" id="ARBA00004370"/>
    </source>
</evidence>
<dbReference type="PIRSF" id="PIRSF000164">
    <property type="entry name" value="DHO_oxidase"/>
    <property type="match status" value="1"/>
</dbReference>
<dbReference type="GO" id="GO:0005737">
    <property type="term" value="C:cytoplasm"/>
    <property type="evidence" value="ECO:0007669"/>
    <property type="project" value="InterPro"/>
</dbReference>
<comment type="pathway">
    <text evidence="3 11">Pyrimidine metabolism; UMP biosynthesis via de novo pathway; orotate from (S)-dihydroorotate (quinone route): step 1/1.</text>
</comment>
<feature type="binding site" evidence="11">
    <location>
        <position position="85"/>
    </location>
    <ligand>
        <name>FMN</name>
        <dbReference type="ChEBI" id="CHEBI:58210"/>
    </ligand>
</feature>
<dbReference type="GO" id="GO:0006207">
    <property type="term" value="P:'de novo' pyrimidine nucleobase biosynthetic process"/>
    <property type="evidence" value="ECO:0007669"/>
    <property type="project" value="UniProtKB-UniRule"/>
</dbReference>
<dbReference type="InterPro" id="IPR001295">
    <property type="entry name" value="Dihydroorotate_DH_CS"/>
</dbReference>
<evidence type="ECO:0000256" key="5">
    <source>
        <dbReference type="ARBA" id="ARBA00022630"/>
    </source>
</evidence>
<feature type="binding site" evidence="11">
    <location>
        <position position="171"/>
    </location>
    <ligand>
        <name>substrate</name>
    </ligand>
</feature>
<feature type="binding site" evidence="11">
    <location>
        <position position="65"/>
    </location>
    <ligand>
        <name>substrate</name>
    </ligand>
</feature>
<comment type="cofactor">
    <cofactor evidence="11">
        <name>FMN</name>
        <dbReference type="ChEBI" id="CHEBI:58210"/>
    </cofactor>
    <text evidence="11">Binds 1 FMN per subunit.</text>
</comment>
<dbReference type="SUPFAM" id="SSF51395">
    <property type="entry name" value="FMN-linked oxidoreductases"/>
    <property type="match status" value="1"/>
</dbReference>
<dbReference type="PANTHER" id="PTHR48109">
    <property type="entry name" value="DIHYDROOROTATE DEHYDROGENASE (QUINONE), MITOCHONDRIAL-RELATED"/>
    <property type="match status" value="1"/>
</dbReference>
<protein>
    <recommendedName>
        <fullName evidence="11">Dihydroorotate dehydrogenase (quinone)</fullName>
        <ecNumber evidence="11">1.3.5.2</ecNumber>
    </recommendedName>
    <alternativeName>
        <fullName evidence="11">DHOdehase</fullName>
        <shortName evidence="11">DHOD</shortName>
        <shortName evidence="11">DHODase</shortName>
    </alternativeName>
    <alternativeName>
        <fullName evidence="11">Dihydroorotate oxidase</fullName>
    </alternativeName>
</protein>
<evidence type="ECO:0000256" key="3">
    <source>
        <dbReference type="ARBA" id="ARBA00005161"/>
    </source>
</evidence>